<organism evidence="1 2">
    <name type="scientific">Candidatus Similichlamydia laticola</name>
    <dbReference type="NCBI Taxonomy" id="2170265"/>
    <lineage>
        <taxon>Bacteria</taxon>
        <taxon>Pseudomonadati</taxon>
        <taxon>Chlamydiota</taxon>
        <taxon>Chlamydiia</taxon>
        <taxon>Parachlamydiales</taxon>
        <taxon>Candidatus Parilichlamydiaceae</taxon>
        <taxon>Candidatus Similichlamydia</taxon>
    </lineage>
</organism>
<protein>
    <submittedName>
        <fullName evidence="1">Uncharacterized protein</fullName>
    </submittedName>
</protein>
<evidence type="ECO:0000313" key="1">
    <source>
        <dbReference type="EMBL" id="RDB31680.1"/>
    </source>
</evidence>
<reference evidence="1 2" key="1">
    <citation type="submission" date="2018-07" db="EMBL/GenBank/DDBJ databases">
        <title>Comparative genomics of the Candidatus Parilichlamydiaceae reveals evidence of convergent evolution and genome reduction in the phylum Chlamydiae.</title>
        <authorList>
            <person name="Taylor-Brown A."/>
            <person name="Polkinghorne A."/>
        </authorList>
    </citation>
    <scope>NUCLEOTIDE SEQUENCE [LARGE SCALE GENOMIC DNA]</scope>
    <source>
        <strain evidence="1 2">Hat2</strain>
    </source>
</reference>
<name>A0A369KDZ9_9BACT</name>
<evidence type="ECO:0000313" key="2">
    <source>
        <dbReference type="Proteomes" id="UP000253816"/>
    </source>
</evidence>
<gene>
    <name evidence="1" type="ORF">HAT2_00188</name>
</gene>
<keyword evidence="2" id="KW-1185">Reference proteome</keyword>
<sequence>MFFRKKKGVLPCQVRLHLNSLQIKAFLLCFFLPSFTLQGVG</sequence>
<dbReference type="AlphaFoldDB" id="A0A369KDZ9"/>
<dbReference type="EMBL" id="QQBG01000009">
    <property type="protein sequence ID" value="RDB31680.1"/>
    <property type="molecule type" value="Genomic_DNA"/>
</dbReference>
<accession>A0A369KDZ9</accession>
<dbReference type="Proteomes" id="UP000253816">
    <property type="component" value="Unassembled WGS sequence"/>
</dbReference>
<proteinExistence type="predicted"/>
<comment type="caution">
    <text evidence="1">The sequence shown here is derived from an EMBL/GenBank/DDBJ whole genome shotgun (WGS) entry which is preliminary data.</text>
</comment>